<feature type="chain" id="PRO_5025415454" evidence="1">
    <location>
        <begin position="23"/>
        <end position="83"/>
    </location>
</feature>
<name>A0A699XLL0_TANCI</name>
<evidence type="ECO:0000313" key="2">
    <source>
        <dbReference type="EMBL" id="GFD58948.1"/>
    </source>
</evidence>
<reference evidence="2" key="1">
    <citation type="journal article" date="2019" name="Sci. Rep.">
        <title>Draft genome of Tanacetum cinerariifolium, the natural source of mosquito coil.</title>
        <authorList>
            <person name="Yamashiro T."/>
            <person name="Shiraishi A."/>
            <person name="Satake H."/>
            <person name="Nakayama K."/>
        </authorList>
    </citation>
    <scope>NUCLEOTIDE SEQUENCE</scope>
</reference>
<keyword evidence="1" id="KW-0732">Signal</keyword>
<feature type="non-terminal residue" evidence="2">
    <location>
        <position position="83"/>
    </location>
</feature>
<accession>A0A699XLL0</accession>
<organism evidence="2">
    <name type="scientific">Tanacetum cinerariifolium</name>
    <name type="common">Dalmatian daisy</name>
    <name type="synonym">Chrysanthemum cinerariifolium</name>
    <dbReference type="NCBI Taxonomy" id="118510"/>
    <lineage>
        <taxon>Eukaryota</taxon>
        <taxon>Viridiplantae</taxon>
        <taxon>Streptophyta</taxon>
        <taxon>Embryophyta</taxon>
        <taxon>Tracheophyta</taxon>
        <taxon>Spermatophyta</taxon>
        <taxon>Magnoliopsida</taxon>
        <taxon>eudicotyledons</taxon>
        <taxon>Gunneridae</taxon>
        <taxon>Pentapetalae</taxon>
        <taxon>asterids</taxon>
        <taxon>campanulids</taxon>
        <taxon>Asterales</taxon>
        <taxon>Asteraceae</taxon>
        <taxon>Asteroideae</taxon>
        <taxon>Anthemideae</taxon>
        <taxon>Anthemidinae</taxon>
        <taxon>Tanacetum</taxon>
    </lineage>
</organism>
<comment type="caution">
    <text evidence="2">The sequence shown here is derived from an EMBL/GenBank/DDBJ whole genome shotgun (WGS) entry which is preliminary data.</text>
</comment>
<dbReference type="EMBL" id="BKCJ011859359">
    <property type="protein sequence ID" value="GFD58948.1"/>
    <property type="molecule type" value="Genomic_DNA"/>
</dbReference>
<protein>
    <submittedName>
        <fullName evidence="2">Uncharacterized protein</fullName>
    </submittedName>
</protein>
<feature type="signal peptide" evidence="1">
    <location>
        <begin position="1"/>
        <end position="22"/>
    </location>
</feature>
<gene>
    <name evidence="2" type="ORF">Tci_930917</name>
</gene>
<feature type="non-terminal residue" evidence="2">
    <location>
        <position position="1"/>
    </location>
</feature>
<sequence>KDAGKGYSSFLLAAALAVAGLGRRCGAVGRLPAFPALAADVGHVGAVAADHFPAFLAGAARFFRVELVRRTLLVGGLATLAGD</sequence>
<proteinExistence type="predicted"/>
<dbReference type="AlphaFoldDB" id="A0A699XLL0"/>
<evidence type="ECO:0000256" key="1">
    <source>
        <dbReference type="SAM" id="SignalP"/>
    </source>
</evidence>